<dbReference type="InterPro" id="IPR000591">
    <property type="entry name" value="DEP_dom"/>
</dbReference>
<dbReference type="InterPro" id="IPR036249">
    <property type="entry name" value="Thioredoxin-like_sf"/>
</dbReference>
<dbReference type="Proteomes" id="UP000823749">
    <property type="component" value="Chromosome 9"/>
</dbReference>
<dbReference type="PROSITE" id="PS50186">
    <property type="entry name" value="DEP"/>
    <property type="match status" value="1"/>
</dbReference>
<dbReference type="SUPFAM" id="SSF52833">
    <property type="entry name" value="Thioredoxin-like"/>
    <property type="match status" value="1"/>
</dbReference>
<dbReference type="Pfam" id="PF00610">
    <property type="entry name" value="DEP"/>
    <property type="match status" value="1"/>
</dbReference>
<accession>A0AAV6IY58</accession>
<dbReference type="Gene3D" id="1.10.10.10">
    <property type="entry name" value="Winged helix-like DNA-binding domain superfamily/Winged helix DNA-binding domain"/>
    <property type="match status" value="1"/>
</dbReference>
<dbReference type="Pfam" id="PF04784">
    <property type="entry name" value="DUF547"/>
    <property type="match status" value="1"/>
</dbReference>
<dbReference type="InterPro" id="IPR006869">
    <property type="entry name" value="DUF547"/>
</dbReference>
<dbReference type="Gene3D" id="3.40.30.10">
    <property type="entry name" value="Glutaredoxin"/>
    <property type="match status" value="1"/>
</dbReference>
<dbReference type="PROSITE" id="PS51354">
    <property type="entry name" value="GLUTAREDOXIN_2"/>
    <property type="match status" value="1"/>
</dbReference>
<evidence type="ECO:0000259" key="2">
    <source>
        <dbReference type="PROSITE" id="PS50186"/>
    </source>
</evidence>
<dbReference type="GO" id="GO:0035556">
    <property type="term" value="P:intracellular signal transduction"/>
    <property type="evidence" value="ECO:0007669"/>
    <property type="project" value="InterPro"/>
</dbReference>
<dbReference type="EMBL" id="JACTNZ010000009">
    <property type="protein sequence ID" value="KAG5531810.1"/>
    <property type="molecule type" value="Genomic_DNA"/>
</dbReference>
<feature type="compositionally biased region" description="Polar residues" evidence="1">
    <location>
        <begin position="102"/>
        <end position="121"/>
    </location>
</feature>
<feature type="region of interest" description="Disordered" evidence="1">
    <location>
        <begin position="71"/>
        <end position="121"/>
    </location>
</feature>
<dbReference type="InterPro" id="IPR036390">
    <property type="entry name" value="WH_DNA-bd_sf"/>
</dbReference>
<dbReference type="AlphaFoldDB" id="A0AAV6IY58"/>
<dbReference type="SMART" id="SM00049">
    <property type="entry name" value="DEP"/>
    <property type="match status" value="1"/>
</dbReference>
<dbReference type="InterPro" id="IPR036388">
    <property type="entry name" value="WH-like_DNA-bd_sf"/>
</dbReference>
<evidence type="ECO:0000313" key="4">
    <source>
        <dbReference type="Proteomes" id="UP000823749"/>
    </source>
</evidence>
<name>A0AAV6IY58_9ERIC</name>
<evidence type="ECO:0000313" key="3">
    <source>
        <dbReference type="EMBL" id="KAG5531810.1"/>
    </source>
</evidence>
<dbReference type="PANTHER" id="PTHR46361">
    <property type="entry name" value="ELECTRON CARRIER/ PROTEIN DISULFIDE OXIDOREDUCTASE"/>
    <property type="match status" value="1"/>
</dbReference>
<proteinExistence type="predicted"/>
<reference evidence="3" key="1">
    <citation type="submission" date="2020-08" db="EMBL/GenBank/DDBJ databases">
        <title>Plant Genome Project.</title>
        <authorList>
            <person name="Zhang R.-G."/>
        </authorList>
    </citation>
    <scope>NUCLEOTIDE SEQUENCE</scope>
    <source>
        <strain evidence="3">WSP0</strain>
        <tissue evidence="3">Leaf</tissue>
    </source>
</reference>
<dbReference type="CDD" id="cd04371">
    <property type="entry name" value="DEP"/>
    <property type="match status" value="1"/>
</dbReference>
<dbReference type="CDD" id="cd03027">
    <property type="entry name" value="GRX_DEP"/>
    <property type="match status" value="1"/>
</dbReference>
<sequence length="749" mass="84502">MLLVPLYKLQLLASLSINTKAPLFRYFHFPKREMDLSKEEEHANLGSTAAVNGGSTKINGKHLDEVVLDAKNQSPVNGGIDEELSNGNSESSDDDERYAPVNFSNSVDVDGNSNVSYNGSDTSADLEFGKIAIEEREDRVDDEPSEMDVAGENTARDLNIDGDVERMIRPHSMLPKPEAPPGVTCSPPEECPPIHRSLSSPEKTTAAAVDMPSIGKFIREKSNSFSAAIARRLSSLKENDDDLKPFAEPDLKPNVTEFNLSGLKVIVKLKNGSENGEVELKGRISFFSRSNCRDCSAVRSFFRGRGLKFVEINIDVYPTREKELVERTGSSSVPQIFFNEKLFGGLVVLNSMRNSGLLEQKLKEMLGRKCPDDAPVPPVYGFDDPEEEERTDEMVRIVRVLRQRLPIQDRLMKIKIVKNCFAGAELVEVVVQHLDCGRKKAVEIGKQLAEKHFIHHVFGNNEFEDGNHFYRFLEHEPFIPRCFNFRGSPNDGEPKPASIVSHRLAKIMSAVLESYASEDRHHLDYVGISNSEEFRRYINLLQDLHRVDITALSADEKLVFFLNLYNAMVIHAVIRVGHPGGVIDRRYFFSDFQYLVGGHPYSLTTIQNGILRSNRRPPYSLSKSFGAEDKRLELAFSKVNPLIHFGLCNGTKSSPIVRFFTPKGVESELRYATREFFQRDGMEVDLAKRTVYLTRIMKWFNMDFGQDKEMLKWILNYLDATKAGLLTHLLGDGGPINIAYQNYDWSVNS</sequence>
<feature type="domain" description="DEP" evidence="2">
    <location>
        <begin position="401"/>
        <end position="474"/>
    </location>
</feature>
<dbReference type="PANTHER" id="PTHR46361:SF1">
    <property type="entry name" value="F26K24.21 PROTEIN"/>
    <property type="match status" value="1"/>
</dbReference>
<dbReference type="InterPro" id="IPR002109">
    <property type="entry name" value="Glutaredoxin"/>
</dbReference>
<evidence type="ECO:0000256" key="1">
    <source>
        <dbReference type="SAM" id="MobiDB-lite"/>
    </source>
</evidence>
<keyword evidence="4" id="KW-1185">Reference proteome</keyword>
<organism evidence="3 4">
    <name type="scientific">Rhododendron griersonianum</name>
    <dbReference type="NCBI Taxonomy" id="479676"/>
    <lineage>
        <taxon>Eukaryota</taxon>
        <taxon>Viridiplantae</taxon>
        <taxon>Streptophyta</taxon>
        <taxon>Embryophyta</taxon>
        <taxon>Tracheophyta</taxon>
        <taxon>Spermatophyta</taxon>
        <taxon>Magnoliopsida</taxon>
        <taxon>eudicotyledons</taxon>
        <taxon>Gunneridae</taxon>
        <taxon>Pentapetalae</taxon>
        <taxon>asterids</taxon>
        <taxon>Ericales</taxon>
        <taxon>Ericaceae</taxon>
        <taxon>Ericoideae</taxon>
        <taxon>Rhodoreae</taxon>
        <taxon>Rhododendron</taxon>
    </lineage>
</organism>
<comment type="caution">
    <text evidence="3">The sequence shown here is derived from an EMBL/GenBank/DDBJ whole genome shotgun (WGS) entry which is preliminary data.</text>
</comment>
<protein>
    <recommendedName>
        <fullName evidence="2">DEP domain-containing protein</fullName>
    </recommendedName>
</protein>
<gene>
    <name evidence="3" type="ORF">RHGRI_026434</name>
</gene>
<dbReference type="Pfam" id="PF00462">
    <property type="entry name" value="Glutaredoxin"/>
    <property type="match status" value="1"/>
</dbReference>
<dbReference type="SUPFAM" id="SSF46785">
    <property type="entry name" value="Winged helix' DNA-binding domain"/>
    <property type="match status" value="1"/>
</dbReference>